<dbReference type="EMBL" id="CADCTG010000354">
    <property type="protein sequence ID" value="CAA9288401.1"/>
    <property type="molecule type" value="Genomic_DNA"/>
</dbReference>
<name>A0A6J4JV25_9PROT</name>
<dbReference type="PANTHER" id="PTHR46310">
    <property type="entry name" value="AMIDASE 1"/>
    <property type="match status" value="1"/>
</dbReference>
<feature type="signal peptide" evidence="1">
    <location>
        <begin position="1"/>
        <end position="17"/>
    </location>
</feature>
<protein>
    <submittedName>
        <fullName evidence="2">Uncharacterized protein</fullName>
    </submittedName>
</protein>
<reference evidence="2" key="1">
    <citation type="submission" date="2020-02" db="EMBL/GenBank/DDBJ databases">
        <authorList>
            <person name="Meier V. D."/>
        </authorList>
    </citation>
    <scope>NUCLEOTIDE SEQUENCE</scope>
    <source>
        <strain evidence="2">AVDCRST_MAG08</strain>
    </source>
</reference>
<feature type="chain" id="PRO_5026935949" evidence="1">
    <location>
        <begin position="18"/>
        <end position="98"/>
    </location>
</feature>
<gene>
    <name evidence="2" type="ORF">AVDCRST_MAG08-4379</name>
</gene>
<dbReference type="AlphaFoldDB" id="A0A6J4JV25"/>
<dbReference type="PANTHER" id="PTHR46310:SF7">
    <property type="entry name" value="AMIDASE 1"/>
    <property type="match status" value="1"/>
</dbReference>
<feature type="non-terminal residue" evidence="2">
    <location>
        <position position="1"/>
    </location>
</feature>
<dbReference type="SUPFAM" id="SSF75304">
    <property type="entry name" value="Amidase signature (AS) enzymes"/>
    <property type="match status" value="1"/>
</dbReference>
<dbReference type="InterPro" id="IPR036928">
    <property type="entry name" value="AS_sf"/>
</dbReference>
<keyword evidence="1" id="KW-0732">Signal</keyword>
<organism evidence="2">
    <name type="scientific">uncultured Acetobacteraceae bacterium</name>
    <dbReference type="NCBI Taxonomy" id="169975"/>
    <lineage>
        <taxon>Bacteria</taxon>
        <taxon>Pseudomonadati</taxon>
        <taxon>Pseudomonadota</taxon>
        <taxon>Alphaproteobacteria</taxon>
        <taxon>Acetobacterales</taxon>
        <taxon>Acetobacteraceae</taxon>
        <taxon>environmental samples</taxon>
    </lineage>
</organism>
<dbReference type="Gene3D" id="3.90.1300.10">
    <property type="entry name" value="Amidase signature (AS) domain"/>
    <property type="match status" value="1"/>
</dbReference>
<proteinExistence type="predicted"/>
<sequence length="98" mass="9433">AFAAQMRALLAGGAVLAFPTSPGPAPLLTATPAEQDAVRAGTMGVTAMSGMAGLCEVTLPAGRVEGAPVGLSILAAPGRDRAALTLAAALAKEIGAPP</sequence>
<evidence type="ECO:0000256" key="1">
    <source>
        <dbReference type="SAM" id="SignalP"/>
    </source>
</evidence>
<evidence type="ECO:0000313" key="2">
    <source>
        <dbReference type="EMBL" id="CAA9288401.1"/>
    </source>
</evidence>
<accession>A0A6J4JV25</accession>